<dbReference type="PANTHER" id="PTHR32133:SF386">
    <property type="entry name" value="F-BOX DOMAIN-CONTAINING PROTEIN"/>
    <property type="match status" value="1"/>
</dbReference>
<dbReference type="Pfam" id="PF23635">
    <property type="entry name" value="Beta-prop_AT5G49610-like"/>
    <property type="match status" value="1"/>
</dbReference>
<dbReference type="InterPro" id="IPR036047">
    <property type="entry name" value="F-box-like_dom_sf"/>
</dbReference>
<dbReference type="Proteomes" id="UP000275267">
    <property type="component" value="Unassembled WGS sequence"/>
</dbReference>
<organism evidence="3 4">
    <name type="scientific">Panicum miliaceum</name>
    <name type="common">Proso millet</name>
    <name type="synonym">Broomcorn millet</name>
    <dbReference type="NCBI Taxonomy" id="4540"/>
    <lineage>
        <taxon>Eukaryota</taxon>
        <taxon>Viridiplantae</taxon>
        <taxon>Streptophyta</taxon>
        <taxon>Embryophyta</taxon>
        <taxon>Tracheophyta</taxon>
        <taxon>Spermatophyta</taxon>
        <taxon>Magnoliopsida</taxon>
        <taxon>Liliopsida</taxon>
        <taxon>Poales</taxon>
        <taxon>Poaceae</taxon>
        <taxon>PACMAD clade</taxon>
        <taxon>Panicoideae</taxon>
        <taxon>Panicodae</taxon>
        <taxon>Paniceae</taxon>
        <taxon>Panicinae</taxon>
        <taxon>Panicum</taxon>
        <taxon>Panicum sect. Panicum</taxon>
    </lineage>
</organism>
<comment type="caution">
    <text evidence="3">The sequence shown here is derived from an EMBL/GenBank/DDBJ whole genome shotgun (WGS) entry which is preliminary data.</text>
</comment>
<dbReference type="SUPFAM" id="SSF50969">
    <property type="entry name" value="YVTN repeat-like/Quinoprotein amine dehydrogenase"/>
    <property type="match status" value="1"/>
</dbReference>
<feature type="domain" description="F-box protein AT5G49610-like beta-propeller" evidence="2">
    <location>
        <begin position="159"/>
        <end position="354"/>
    </location>
</feature>
<dbReference type="InterPro" id="IPR011044">
    <property type="entry name" value="Quino_amine_DH_bsu"/>
</dbReference>
<feature type="domain" description="F-box" evidence="1">
    <location>
        <begin position="12"/>
        <end position="51"/>
    </location>
</feature>
<dbReference type="InterPro" id="IPR001810">
    <property type="entry name" value="F-box_dom"/>
</dbReference>
<accession>A0A3L6QPI5</accession>
<dbReference type="AlphaFoldDB" id="A0A3L6QPI5"/>
<dbReference type="Pfam" id="PF00646">
    <property type="entry name" value="F-box"/>
    <property type="match status" value="1"/>
</dbReference>
<reference evidence="4" key="1">
    <citation type="journal article" date="2019" name="Nat. Commun.">
        <title>The genome of broomcorn millet.</title>
        <authorList>
            <person name="Zou C."/>
            <person name="Miki D."/>
            <person name="Li D."/>
            <person name="Tang Q."/>
            <person name="Xiao L."/>
            <person name="Rajput S."/>
            <person name="Deng P."/>
            <person name="Jia W."/>
            <person name="Huang R."/>
            <person name="Zhang M."/>
            <person name="Sun Y."/>
            <person name="Hu J."/>
            <person name="Fu X."/>
            <person name="Schnable P.S."/>
            <person name="Li F."/>
            <person name="Zhang H."/>
            <person name="Feng B."/>
            <person name="Zhu X."/>
            <person name="Liu R."/>
            <person name="Schnable J.C."/>
            <person name="Zhu J.-K."/>
            <person name="Zhang H."/>
        </authorList>
    </citation>
    <scope>NUCLEOTIDE SEQUENCE [LARGE SCALE GENOMIC DNA]</scope>
</reference>
<sequence length="366" mass="40664">MTVAARAPALMDELVEEILLRLPPTEPASLVRAALVCKPWCRLISGPRFRRRFRELHRTAPMLGFFCNRIGVARFVPTCAFRPPHADHRGWSALDARHSRVLFRSAGWGPRSLLIWNPVTGESRQLPMVGPLLARDWNAAVLCAAGGACDHLDCHRGPFLVVFVATGDEHITLRVYSSEAGAWSEPTYVAQFPNYKVDKLPSAMIGNALHFVIDSSRRILKYDLATRETFVFLQPPVSYGYYTTIMTMEDGGLGVARMKGLSLSLWSWEAKSDGGMGWAQIRAINLVKLLSVNSHSICSDFVVFAHGVGIFFVGTDDGLFSFDLKSDQVRKVCEGECHYNGIRGVVPYMSFYTPGTALLGLCFLKF</sequence>
<evidence type="ECO:0000313" key="3">
    <source>
        <dbReference type="EMBL" id="RLM85757.1"/>
    </source>
</evidence>
<dbReference type="PANTHER" id="PTHR32133">
    <property type="entry name" value="OS07G0120400 PROTEIN"/>
    <property type="match status" value="1"/>
</dbReference>
<proteinExistence type="predicted"/>
<dbReference type="OrthoDB" id="617766at2759"/>
<dbReference type="Gene3D" id="1.20.1280.50">
    <property type="match status" value="1"/>
</dbReference>
<protein>
    <submittedName>
        <fullName evidence="3">Uncharacterized protein</fullName>
    </submittedName>
</protein>
<dbReference type="InterPro" id="IPR056594">
    <property type="entry name" value="AT5G49610-like_b-prop"/>
</dbReference>
<evidence type="ECO:0000259" key="1">
    <source>
        <dbReference type="Pfam" id="PF00646"/>
    </source>
</evidence>
<name>A0A3L6QPI5_PANMI</name>
<dbReference type="SUPFAM" id="SSF81383">
    <property type="entry name" value="F-box domain"/>
    <property type="match status" value="1"/>
</dbReference>
<keyword evidence="4" id="KW-1185">Reference proteome</keyword>
<dbReference type="EMBL" id="PQIB02000011">
    <property type="protein sequence ID" value="RLM85757.1"/>
    <property type="molecule type" value="Genomic_DNA"/>
</dbReference>
<gene>
    <name evidence="3" type="ORF">C2845_PM04G05330</name>
</gene>
<evidence type="ECO:0000259" key="2">
    <source>
        <dbReference type="Pfam" id="PF23635"/>
    </source>
</evidence>
<evidence type="ECO:0000313" key="4">
    <source>
        <dbReference type="Proteomes" id="UP000275267"/>
    </source>
</evidence>